<feature type="domain" description="C2H2-type" evidence="7">
    <location>
        <begin position="233"/>
        <end position="260"/>
    </location>
</feature>
<sequence length="372" mass="41016">MTRAVPPASCRIRVELSWKTPRQRPEAPFSSEQAFLLPQLSPSPLYLMDRPSDSSRRPSVSLPGIRTLFPDHLLATDGRNCPPQSNTHARSYPEQSVRQLPSSDHTNSTILTRTHPSPYERRVPIPPPSDGYRHVIPPSPLGCTSSAEPSYASSRAPFQPIRHPTSPSQPSQEIPRLHPVGSAPLLPRPASPSSTISENESPRSETSSQGDLSADDSLPPLPADKQSDSGRRHACPHCAKRFNRPSSLAIHVNTHTGDKRKLISGGFHLTRSLTFPSRLQAFKCPFPNCGREFNVNSNMRRHYRKHLTATTPQAPRPGSFYSPQGSPGLGIQIIRYHDHQSETRSSDVGGVAPIDSPDTRNPRSANARWRAL</sequence>
<evidence type="ECO:0000256" key="5">
    <source>
        <dbReference type="PROSITE-ProRule" id="PRU00042"/>
    </source>
</evidence>
<reference evidence="8" key="1">
    <citation type="submission" date="2022-01" db="EMBL/GenBank/DDBJ databases">
        <title>Comparative genomics reveals a dynamic genome evolution in the ectomycorrhizal milk-cap (Lactarius) mushrooms.</title>
        <authorList>
            <consortium name="DOE Joint Genome Institute"/>
            <person name="Lebreton A."/>
            <person name="Tang N."/>
            <person name="Kuo A."/>
            <person name="LaButti K."/>
            <person name="Drula E."/>
            <person name="Barry K."/>
            <person name="Clum A."/>
            <person name="Lipzen A."/>
            <person name="Mousain D."/>
            <person name="Ng V."/>
            <person name="Wang R."/>
            <person name="Wang X."/>
            <person name="Dai Y."/>
            <person name="Henrissat B."/>
            <person name="Grigoriev I.V."/>
            <person name="Guerin-Laguette A."/>
            <person name="Yu F."/>
            <person name="Martin F.M."/>
        </authorList>
    </citation>
    <scope>NUCLEOTIDE SEQUENCE</scope>
    <source>
        <strain evidence="8">QP</strain>
    </source>
</reference>
<feature type="compositionally biased region" description="Low complexity" evidence="6">
    <location>
        <begin position="40"/>
        <end position="49"/>
    </location>
</feature>
<dbReference type="InterPro" id="IPR036236">
    <property type="entry name" value="Znf_C2H2_sf"/>
</dbReference>
<evidence type="ECO:0000313" key="8">
    <source>
        <dbReference type="EMBL" id="KAH8987589.1"/>
    </source>
</evidence>
<feature type="compositionally biased region" description="Polar residues" evidence="6">
    <location>
        <begin position="142"/>
        <end position="153"/>
    </location>
</feature>
<evidence type="ECO:0000313" key="9">
    <source>
        <dbReference type="Proteomes" id="UP001201163"/>
    </source>
</evidence>
<dbReference type="SMART" id="SM00355">
    <property type="entry name" value="ZnF_C2H2"/>
    <property type="match status" value="2"/>
</dbReference>
<dbReference type="GO" id="GO:0000978">
    <property type="term" value="F:RNA polymerase II cis-regulatory region sequence-specific DNA binding"/>
    <property type="evidence" value="ECO:0007669"/>
    <property type="project" value="TreeGrafter"/>
</dbReference>
<evidence type="ECO:0000259" key="7">
    <source>
        <dbReference type="PROSITE" id="PS50157"/>
    </source>
</evidence>
<dbReference type="PROSITE" id="PS50157">
    <property type="entry name" value="ZINC_FINGER_C2H2_2"/>
    <property type="match status" value="2"/>
</dbReference>
<gene>
    <name evidence="8" type="ORF">EDB92DRAFT_2014805</name>
</gene>
<dbReference type="InterPro" id="IPR013087">
    <property type="entry name" value="Znf_C2H2_type"/>
</dbReference>
<dbReference type="SUPFAM" id="SSF57667">
    <property type="entry name" value="beta-beta-alpha zinc fingers"/>
    <property type="match status" value="1"/>
</dbReference>
<evidence type="ECO:0000256" key="2">
    <source>
        <dbReference type="ARBA" id="ARBA00022737"/>
    </source>
</evidence>
<feature type="compositionally biased region" description="Polar residues" evidence="6">
    <location>
        <begin position="82"/>
        <end position="115"/>
    </location>
</feature>
<keyword evidence="3 5" id="KW-0863">Zinc-finger</keyword>
<dbReference type="GO" id="GO:0000981">
    <property type="term" value="F:DNA-binding transcription factor activity, RNA polymerase II-specific"/>
    <property type="evidence" value="ECO:0007669"/>
    <property type="project" value="TreeGrafter"/>
</dbReference>
<evidence type="ECO:0000256" key="3">
    <source>
        <dbReference type="ARBA" id="ARBA00022771"/>
    </source>
</evidence>
<keyword evidence="4" id="KW-0862">Zinc</keyword>
<accession>A0AAD4Q8W3</accession>
<dbReference type="Pfam" id="PF00096">
    <property type="entry name" value="zf-C2H2"/>
    <property type="match status" value="2"/>
</dbReference>
<keyword evidence="9" id="KW-1185">Reference proteome</keyword>
<dbReference type="PANTHER" id="PTHR23235">
    <property type="entry name" value="KRUEPPEL-LIKE TRANSCRIPTION FACTOR"/>
    <property type="match status" value="1"/>
</dbReference>
<dbReference type="FunFam" id="3.30.160.60:FF:000100">
    <property type="entry name" value="Zinc finger 45-like"/>
    <property type="match status" value="1"/>
</dbReference>
<dbReference type="Proteomes" id="UP001201163">
    <property type="component" value="Unassembled WGS sequence"/>
</dbReference>
<feature type="compositionally biased region" description="Polar residues" evidence="6">
    <location>
        <begin position="195"/>
        <end position="211"/>
    </location>
</feature>
<evidence type="ECO:0000256" key="6">
    <source>
        <dbReference type="SAM" id="MobiDB-lite"/>
    </source>
</evidence>
<dbReference type="Gene3D" id="3.30.160.60">
    <property type="entry name" value="Classic Zinc Finger"/>
    <property type="match status" value="2"/>
</dbReference>
<evidence type="ECO:0000256" key="4">
    <source>
        <dbReference type="ARBA" id="ARBA00022833"/>
    </source>
</evidence>
<feature type="region of interest" description="Disordered" evidence="6">
    <location>
        <begin position="340"/>
        <end position="372"/>
    </location>
</feature>
<keyword evidence="2" id="KW-0677">Repeat</keyword>
<dbReference type="PANTHER" id="PTHR23235:SF120">
    <property type="entry name" value="KRUPPEL-LIKE FACTOR 15"/>
    <property type="match status" value="1"/>
</dbReference>
<protein>
    <recommendedName>
        <fullName evidence="7">C2H2-type domain-containing protein</fullName>
    </recommendedName>
</protein>
<feature type="domain" description="C2H2-type" evidence="7">
    <location>
        <begin position="282"/>
        <end position="311"/>
    </location>
</feature>
<comment type="caution">
    <text evidence="8">The sequence shown here is derived from an EMBL/GenBank/DDBJ whole genome shotgun (WGS) entry which is preliminary data.</text>
</comment>
<name>A0AAD4Q8W3_9AGAM</name>
<feature type="region of interest" description="Disordered" evidence="6">
    <location>
        <begin position="40"/>
        <end position="237"/>
    </location>
</feature>
<organism evidence="8 9">
    <name type="scientific">Lactarius akahatsu</name>
    <dbReference type="NCBI Taxonomy" id="416441"/>
    <lineage>
        <taxon>Eukaryota</taxon>
        <taxon>Fungi</taxon>
        <taxon>Dikarya</taxon>
        <taxon>Basidiomycota</taxon>
        <taxon>Agaricomycotina</taxon>
        <taxon>Agaricomycetes</taxon>
        <taxon>Russulales</taxon>
        <taxon>Russulaceae</taxon>
        <taxon>Lactarius</taxon>
    </lineage>
</organism>
<keyword evidence="1" id="KW-0479">Metal-binding</keyword>
<dbReference type="AlphaFoldDB" id="A0AAD4Q8W3"/>
<dbReference type="PROSITE" id="PS00028">
    <property type="entry name" value="ZINC_FINGER_C2H2_1"/>
    <property type="match status" value="2"/>
</dbReference>
<dbReference type="GO" id="GO:0008270">
    <property type="term" value="F:zinc ion binding"/>
    <property type="evidence" value="ECO:0007669"/>
    <property type="project" value="UniProtKB-KW"/>
</dbReference>
<evidence type="ECO:0000256" key="1">
    <source>
        <dbReference type="ARBA" id="ARBA00022723"/>
    </source>
</evidence>
<dbReference type="EMBL" id="JAKELL010000046">
    <property type="protein sequence ID" value="KAH8987589.1"/>
    <property type="molecule type" value="Genomic_DNA"/>
</dbReference>
<proteinExistence type="predicted"/>